<dbReference type="InterPro" id="IPR031335">
    <property type="entry name" value="Glyco_hydro_63_C"/>
</dbReference>
<dbReference type="InterPro" id="IPR031631">
    <property type="entry name" value="Glyco_hydro_63N"/>
</dbReference>
<evidence type="ECO:0000256" key="10">
    <source>
        <dbReference type="ARBA" id="ARBA00023180"/>
    </source>
</evidence>
<dbReference type="AlphaFoldDB" id="A0A9J6BYM8"/>
<dbReference type="GO" id="GO:0005789">
    <property type="term" value="C:endoplasmic reticulum membrane"/>
    <property type="evidence" value="ECO:0007669"/>
    <property type="project" value="UniProtKB-SubCell"/>
</dbReference>
<keyword evidence="9 13" id="KW-0472">Membrane</keyword>
<dbReference type="GO" id="GO:0006487">
    <property type="term" value="P:protein N-linked glycosylation"/>
    <property type="evidence" value="ECO:0007669"/>
    <property type="project" value="UniProtKB-UniRule"/>
</dbReference>
<dbReference type="InterPro" id="IPR008928">
    <property type="entry name" value="6-hairpin_glycosidase_sf"/>
</dbReference>
<comment type="function">
    <text evidence="13">Cleaves the distal alpha 1,2-linked glucose residue from the Glc(3)Man(9)GlcNAc(2) oligosaccharide precursor.</text>
</comment>
<feature type="compositionally biased region" description="Low complexity" evidence="14">
    <location>
        <begin position="10"/>
        <end position="22"/>
    </location>
</feature>
<evidence type="ECO:0000256" key="5">
    <source>
        <dbReference type="ARBA" id="ARBA00022801"/>
    </source>
</evidence>
<evidence type="ECO:0000259" key="15">
    <source>
        <dbReference type="Pfam" id="PF03200"/>
    </source>
</evidence>
<keyword evidence="6 13" id="KW-0256">Endoplasmic reticulum</keyword>
<dbReference type="Gene3D" id="2.70.98.110">
    <property type="entry name" value="Glycosyl hydrolase family 63, N-terminal domain"/>
    <property type="match status" value="1"/>
</dbReference>
<dbReference type="Pfam" id="PF03200">
    <property type="entry name" value="Glyco_hydro_63"/>
    <property type="match status" value="1"/>
</dbReference>
<evidence type="ECO:0000256" key="8">
    <source>
        <dbReference type="ARBA" id="ARBA00022989"/>
    </source>
</evidence>
<proteinExistence type="inferred from homology"/>
<dbReference type="PANTHER" id="PTHR10412:SF11">
    <property type="entry name" value="MANNOSYL-OLIGOSACCHARIDE GLUCOSIDASE"/>
    <property type="match status" value="1"/>
</dbReference>
<dbReference type="Pfam" id="PF16923">
    <property type="entry name" value="Glyco_hydro_63N"/>
    <property type="match status" value="1"/>
</dbReference>
<evidence type="ECO:0000256" key="3">
    <source>
        <dbReference type="ARBA" id="ARBA00010833"/>
    </source>
</evidence>
<reference evidence="17" key="1">
    <citation type="submission" date="2021-03" db="EMBL/GenBank/DDBJ databases">
        <title>Chromosome level genome of the anhydrobiotic midge Polypedilum vanderplanki.</title>
        <authorList>
            <person name="Yoshida Y."/>
            <person name="Kikawada T."/>
            <person name="Gusev O."/>
        </authorList>
    </citation>
    <scope>NUCLEOTIDE SEQUENCE</scope>
    <source>
        <strain evidence="17">NIAS01</strain>
        <tissue evidence="17">Whole body or cell culture</tissue>
    </source>
</reference>
<feature type="compositionally biased region" description="Pro residues" evidence="14">
    <location>
        <begin position="657"/>
        <end position="674"/>
    </location>
</feature>
<accession>A0A9J6BYM8</accession>
<keyword evidence="7" id="KW-0735">Signal-anchor</keyword>
<evidence type="ECO:0000256" key="14">
    <source>
        <dbReference type="SAM" id="MobiDB-lite"/>
    </source>
</evidence>
<evidence type="ECO:0000256" key="7">
    <source>
        <dbReference type="ARBA" id="ARBA00022968"/>
    </source>
</evidence>
<evidence type="ECO:0000313" key="17">
    <source>
        <dbReference type="EMBL" id="KAG5674996.1"/>
    </source>
</evidence>
<dbReference type="InterPro" id="IPR004888">
    <property type="entry name" value="Glycoside_hydrolase_63"/>
</dbReference>
<keyword evidence="10" id="KW-0325">Glycoprotein</keyword>
<gene>
    <name evidence="17" type="ORF">PVAND_004937</name>
</gene>
<dbReference type="EMBL" id="JADBJN010000002">
    <property type="protein sequence ID" value="KAG5674996.1"/>
    <property type="molecule type" value="Genomic_DNA"/>
</dbReference>
<feature type="region of interest" description="Disordered" evidence="14">
    <location>
        <begin position="650"/>
        <end position="674"/>
    </location>
</feature>
<evidence type="ECO:0000256" key="11">
    <source>
        <dbReference type="ARBA" id="ARBA00023295"/>
    </source>
</evidence>
<dbReference type="Proteomes" id="UP001107558">
    <property type="component" value="Chromosome 2"/>
</dbReference>
<organism evidence="17 18">
    <name type="scientific">Polypedilum vanderplanki</name>
    <name type="common">Sleeping chironomid midge</name>
    <dbReference type="NCBI Taxonomy" id="319348"/>
    <lineage>
        <taxon>Eukaryota</taxon>
        <taxon>Metazoa</taxon>
        <taxon>Ecdysozoa</taxon>
        <taxon>Arthropoda</taxon>
        <taxon>Hexapoda</taxon>
        <taxon>Insecta</taxon>
        <taxon>Pterygota</taxon>
        <taxon>Neoptera</taxon>
        <taxon>Endopterygota</taxon>
        <taxon>Diptera</taxon>
        <taxon>Nematocera</taxon>
        <taxon>Chironomoidea</taxon>
        <taxon>Chironomidae</taxon>
        <taxon>Chironominae</taxon>
        <taxon>Polypedilum</taxon>
        <taxon>Polypedilum</taxon>
    </lineage>
</organism>
<dbReference type="GO" id="GO:0009311">
    <property type="term" value="P:oligosaccharide metabolic process"/>
    <property type="evidence" value="ECO:0007669"/>
    <property type="project" value="UniProtKB-UniRule"/>
</dbReference>
<keyword evidence="5 13" id="KW-0378">Hydrolase</keyword>
<feature type="region of interest" description="Disordered" evidence="14">
    <location>
        <begin position="1"/>
        <end position="54"/>
    </location>
</feature>
<dbReference type="FunFam" id="1.50.10.10:FF:000009">
    <property type="entry name" value="mannosyl-oligosaccharide glucosidase"/>
    <property type="match status" value="1"/>
</dbReference>
<feature type="transmembrane region" description="Helical" evidence="13">
    <location>
        <begin position="61"/>
        <end position="78"/>
    </location>
</feature>
<sequence>MVRNRKQHQQNENSSKQKSTSSKNEEKASSSNSNSTSSTTTTHNSNSSPTFSSSRKMIPSWYISIGVASIAVVMYFVYQGYLETRVNTPLDEKRIVPKQPDSEKFWNTYRANTYFGLKTRDPNSMVLGLMWYFPNKLRPNGDGIRHWCKLEDNLKKYGWLQHDGKNFGIQEIHEDNYVLETSFIKFYTGKFGGEWTARVSVTPKNPAAITEPISLIWYAALDEKSEGNLKATYTNSIYGIEGDTRGLGSFKVNLHNSKGNIIKQSYLSTVAPSLQYLKETVLSNLRLASDKMTKEKFIILAGDMLDDNTKPNFVALQLNVEIPFTLDITFQDVSNMSSFSDDFVALPVGDDYSKLLAKKRKEFETKFSDIFQLQQKGYSKFEIKAAEAALSNMLGSIGYFYGASKVQSNYNKGPVPYWKAPLLTAVPSRSFFPRGFLWDEGFHGLLISTWDLDIELDIISHWFDLINIEGWIPREQILGVEAVARVPEQFVIQHNTNANPPTFFLVLKHMLDNYPEEMLKTNRLQILERVYPRLHTWFQWFNTTQKGEVLGTYRWKGRQADSIHELNPKTLTSGLDDFPRSSHPTDNERHVDLRCWITLAAGVMKQLGSMLGKNVEKYEETYNYLSDNLLLQEQHYSTKAKQFADYGLHTDSTSLKRPPPPPLNPNRSPYDPPPPAPDMIRVVYGHPELRYVDTTFGYVNLFPFLLQIIEPYNPILGVILTKLKDPELLWTKYGLRSLAKTSPLYMKRNTEHDPPYWRGQIWININYLALKSLYYYKSQSGPFAEQAKDVYTELRKNVVSNVINQYNSTGFIWEQYSDGGGKGSGCYPFTGWSALFVMIMSEKY</sequence>
<protein>
    <recommendedName>
        <fullName evidence="12 13">Mannosyl-oligosaccharide glucosidase</fullName>
        <ecNumber evidence="12 13">3.2.1.106</ecNumber>
    </recommendedName>
</protein>
<dbReference type="InterPro" id="IPR012341">
    <property type="entry name" value="6hp_glycosidase-like_sf"/>
</dbReference>
<feature type="compositionally biased region" description="Low complexity" evidence="14">
    <location>
        <begin position="29"/>
        <end position="54"/>
    </location>
</feature>
<dbReference type="SUPFAM" id="SSF48208">
    <property type="entry name" value="Six-hairpin glycosidases"/>
    <property type="match status" value="1"/>
</dbReference>
<keyword evidence="8 13" id="KW-1133">Transmembrane helix</keyword>
<comment type="catalytic activity">
    <reaction evidence="13">
        <text>N(4)-(alpha-D-Glc-(1-&gt;2)-alpha-D-Glc-(1-&gt;3)-alpha-D-Glc-(1-&gt;3)-alpha-D-Man-(1-&gt;2)-alpha-D-Man-(1-&gt;2)-alpha-D-Man-(1-&gt;3)-[alpha-D-Man-(1-&gt;2)-alpha-D-Man-(1-&gt;3)-[alpha-D-Man-(1-&gt;2)-alpha-D-Man-(1-&gt;6)]-alpha-D-Man-(1-&gt;6)]-beta-D-Man-(1-&gt;4)-beta-D-GlcNAc-(1-&gt;4)-beta-D-GlcNAc)-L-asparaginyl-[protein] + H2O = N(4)-(alpha-D-Glc-(1-&gt;3)-alpha-D-Glc-(1-&gt;3)-alpha-D-Man-(1-&gt;2)-alpha-D-Man-(1-&gt;2)-alpha-D-Man-(1-&gt;3)-[alpha-D-Man-(1-&gt;2)-alpha-D-Man-(1-&gt;3)-[alpha-D-Man-(1-&gt;2)-alpha-D-Man-(1-&gt;6)]-alpha-D-Man-(1-&gt;6)]-beta-D-Man-(1-&gt;4)-beta-D-GlcNAc-(1-&gt;4)-beta-D-GlcNAc)-L-asparaginyl-[protein] + beta-D-glucose</text>
        <dbReference type="Rhea" id="RHEA:55988"/>
        <dbReference type="Rhea" id="RHEA-COMP:12806"/>
        <dbReference type="Rhea" id="RHEA-COMP:14355"/>
        <dbReference type="ChEBI" id="CHEBI:15377"/>
        <dbReference type="ChEBI" id="CHEBI:15903"/>
        <dbReference type="ChEBI" id="CHEBI:59082"/>
        <dbReference type="ChEBI" id="CHEBI:132537"/>
        <dbReference type="EC" id="3.2.1.106"/>
    </reaction>
</comment>
<comment type="similarity">
    <text evidence="3 13">Belongs to the glycosyl hydrolase 63 family.</text>
</comment>
<comment type="pathway">
    <text evidence="2">Glycan metabolism; N-glycan degradation.</text>
</comment>
<dbReference type="Gene3D" id="1.50.10.10">
    <property type="match status" value="1"/>
</dbReference>
<comment type="subcellular location">
    <subcellularLocation>
        <location evidence="1 13">Endoplasmic reticulum membrane</location>
        <topology evidence="1 13">Single-pass type II membrane protein</topology>
    </subcellularLocation>
</comment>
<evidence type="ECO:0000256" key="9">
    <source>
        <dbReference type="ARBA" id="ARBA00023136"/>
    </source>
</evidence>
<keyword evidence="4 13" id="KW-0812">Transmembrane</keyword>
<evidence type="ECO:0000256" key="4">
    <source>
        <dbReference type="ARBA" id="ARBA00022692"/>
    </source>
</evidence>
<keyword evidence="11 13" id="KW-0326">Glycosidase</keyword>
<evidence type="ECO:0000256" key="6">
    <source>
        <dbReference type="ARBA" id="ARBA00022824"/>
    </source>
</evidence>
<dbReference type="PANTHER" id="PTHR10412">
    <property type="entry name" value="MANNOSYL-OLIGOSACCHARIDE GLUCOSIDASE"/>
    <property type="match status" value="1"/>
</dbReference>
<dbReference type="OrthoDB" id="410058at2759"/>
<evidence type="ECO:0000259" key="16">
    <source>
        <dbReference type="Pfam" id="PF16923"/>
    </source>
</evidence>
<dbReference type="GO" id="GO:0004573">
    <property type="term" value="F:Glc3Man9GlcNAc2 oligosaccharide glucosidase activity"/>
    <property type="evidence" value="ECO:0007669"/>
    <property type="project" value="UniProtKB-UniRule"/>
</dbReference>
<dbReference type="InterPro" id="IPR038518">
    <property type="entry name" value="Glyco_hydro_63N_sf"/>
</dbReference>
<dbReference type="EC" id="3.2.1.106" evidence="12 13"/>
<comment type="caution">
    <text evidence="17">The sequence shown here is derived from an EMBL/GenBank/DDBJ whole genome shotgun (WGS) entry which is preliminary data.</text>
</comment>
<name>A0A9J6BYM8_POLVA</name>
<evidence type="ECO:0000313" key="18">
    <source>
        <dbReference type="Proteomes" id="UP001107558"/>
    </source>
</evidence>
<evidence type="ECO:0000256" key="1">
    <source>
        <dbReference type="ARBA" id="ARBA00004648"/>
    </source>
</evidence>
<evidence type="ECO:0000256" key="2">
    <source>
        <dbReference type="ARBA" id="ARBA00004740"/>
    </source>
</evidence>
<keyword evidence="18" id="KW-1185">Reference proteome</keyword>
<feature type="domain" description="Glycosyl hydrolase family 63 N-terminal" evidence="16">
    <location>
        <begin position="105"/>
        <end position="300"/>
    </location>
</feature>
<evidence type="ECO:0000256" key="13">
    <source>
        <dbReference type="RuleBase" id="RU368089"/>
    </source>
</evidence>
<evidence type="ECO:0000256" key="12">
    <source>
        <dbReference type="ARBA" id="ARBA00038888"/>
    </source>
</evidence>
<feature type="domain" description="Glycosyl hydrolase family 63 C-terminal" evidence="15">
    <location>
        <begin position="350"/>
        <end position="842"/>
    </location>
</feature>